<gene>
    <name evidence="1" type="ORF">MM171A02419_0005</name>
</gene>
<protein>
    <submittedName>
        <fullName evidence="1">Uncharacterized protein</fullName>
    </submittedName>
</protein>
<dbReference type="EMBL" id="MT143919">
    <property type="protein sequence ID" value="QJH92774.1"/>
    <property type="molecule type" value="Genomic_DNA"/>
</dbReference>
<reference evidence="1" key="1">
    <citation type="submission" date="2020-03" db="EMBL/GenBank/DDBJ databases">
        <title>The deep terrestrial virosphere.</title>
        <authorList>
            <person name="Holmfeldt K."/>
            <person name="Nilsson E."/>
            <person name="Simone D."/>
            <person name="Lopez-Fernandez M."/>
            <person name="Wu X."/>
            <person name="de Brujin I."/>
            <person name="Lundin D."/>
            <person name="Andersson A."/>
            <person name="Bertilsson S."/>
            <person name="Dopson M."/>
        </authorList>
    </citation>
    <scope>NUCLEOTIDE SEQUENCE</scope>
    <source>
        <strain evidence="1">MM171A02419</strain>
    </source>
</reference>
<proteinExistence type="predicted"/>
<sequence length="140" mass="15353">MVKVKSLDKIKEKWAKVTPERAPYYEEGIKAPAKDWKEGAVAGQAAFEAAMRDPKVLALRKTNIEKAGTEKWQRKAMSVGPSRFREGVPAAEEDFGTGFAPYHATIAAVVLPEKGARGDPKNYARVKAIGDALHKKRMGS</sequence>
<organism evidence="1">
    <name type="scientific">viral metagenome</name>
    <dbReference type="NCBI Taxonomy" id="1070528"/>
    <lineage>
        <taxon>unclassified sequences</taxon>
        <taxon>metagenomes</taxon>
        <taxon>organismal metagenomes</taxon>
    </lineage>
</organism>
<accession>A0A6M3X4V1</accession>
<dbReference type="AlphaFoldDB" id="A0A6M3X4V1"/>
<name>A0A6M3X4V1_9ZZZZ</name>
<evidence type="ECO:0000313" key="1">
    <source>
        <dbReference type="EMBL" id="QJH92774.1"/>
    </source>
</evidence>